<dbReference type="Proteomes" id="UP000031668">
    <property type="component" value="Unassembled WGS sequence"/>
</dbReference>
<feature type="signal peptide" evidence="2">
    <location>
        <begin position="1"/>
        <end position="21"/>
    </location>
</feature>
<protein>
    <submittedName>
        <fullName evidence="3">Uncharacterized protein</fullName>
    </submittedName>
</protein>
<feature type="transmembrane region" description="Helical" evidence="1">
    <location>
        <begin position="132"/>
        <end position="154"/>
    </location>
</feature>
<accession>A0A0C2MC04</accession>
<evidence type="ECO:0000256" key="2">
    <source>
        <dbReference type="SAM" id="SignalP"/>
    </source>
</evidence>
<keyword evidence="4" id="KW-1185">Reference proteome</keyword>
<evidence type="ECO:0000313" key="3">
    <source>
        <dbReference type="EMBL" id="KII64541.1"/>
    </source>
</evidence>
<feature type="chain" id="PRO_5002152300" evidence="2">
    <location>
        <begin position="22"/>
        <end position="158"/>
    </location>
</feature>
<gene>
    <name evidence="3" type="ORF">RF11_09018</name>
</gene>
<evidence type="ECO:0000313" key="4">
    <source>
        <dbReference type="Proteomes" id="UP000031668"/>
    </source>
</evidence>
<keyword evidence="1" id="KW-0472">Membrane</keyword>
<keyword evidence="1" id="KW-1133">Transmembrane helix</keyword>
<comment type="caution">
    <text evidence="3">The sequence shown here is derived from an EMBL/GenBank/DDBJ whole genome shotgun (WGS) entry which is preliminary data.</text>
</comment>
<keyword evidence="1" id="KW-0812">Transmembrane</keyword>
<dbReference type="AlphaFoldDB" id="A0A0C2MC04"/>
<dbReference type="EMBL" id="JWZT01004232">
    <property type="protein sequence ID" value="KII64541.1"/>
    <property type="molecule type" value="Genomic_DNA"/>
</dbReference>
<keyword evidence="2" id="KW-0732">Signal</keyword>
<evidence type="ECO:0000256" key="1">
    <source>
        <dbReference type="SAM" id="Phobius"/>
    </source>
</evidence>
<proteinExistence type="predicted"/>
<sequence>MASTYPSLLFIPTLIIWLAVSLEFKNGPVDLFVSYSKPVAVRADTEQSTYTITPADIKEKKLYCKLACLHSGFFPAVWKDCKPGEEDEMKMKFHMEFLRATYGNVLEIVAACNSQKTAPCMEMQDDNSCASWTWIIIGTVVGALILIAVVVFVIKSGR</sequence>
<organism evidence="3 4">
    <name type="scientific">Thelohanellus kitauei</name>
    <name type="common">Myxosporean</name>
    <dbReference type="NCBI Taxonomy" id="669202"/>
    <lineage>
        <taxon>Eukaryota</taxon>
        <taxon>Metazoa</taxon>
        <taxon>Cnidaria</taxon>
        <taxon>Myxozoa</taxon>
        <taxon>Myxosporea</taxon>
        <taxon>Bivalvulida</taxon>
        <taxon>Platysporina</taxon>
        <taxon>Myxobolidae</taxon>
        <taxon>Thelohanellus</taxon>
    </lineage>
</organism>
<name>A0A0C2MC04_THEKT</name>
<reference evidence="3 4" key="1">
    <citation type="journal article" date="2014" name="Genome Biol. Evol.">
        <title>The genome of the myxosporean Thelohanellus kitauei shows adaptations to nutrient acquisition within its fish host.</title>
        <authorList>
            <person name="Yang Y."/>
            <person name="Xiong J."/>
            <person name="Zhou Z."/>
            <person name="Huo F."/>
            <person name="Miao W."/>
            <person name="Ran C."/>
            <person name="Liu Y."/>
            <person name="Zhang J."/>
            <person name="Feng J."/>
            <person name="Wang M."/>
            <person name="Wang M."/>
            <person name="Wang L."/>
            <person name="Yao B."/>
        </authorList>
    </citation>
    <scope>NUCLEOTIDE SEQUENCE [LARGE SCALE GENOMIC DNA]</scope>
    <source>
        <strain evidence="3">Wuqing</strain>
    </source>
</reference>